<keyword evidence="3" id="KW-0808">Transferase</keyword>
<dbReference type="InterPro" id="IPR028098">
    <property type="entry name" value="Glyco_trans_4-like_N"/>
</dbReference>
<dbReference type="Pfam" id="PF00534">
    <property type="entry name" value="Glycos_transf_1"/>
    <property type="match status" value="1"/>
</dbReference>
<dbReference type="Proteomes" id="UP000426027">
    <property type="component" value="Chromosome"/>
</dbReference>
<accession>A0A6I6GPB3</accession>
<dbReference type="EMBL" id="CP046566">
    <property type="protein sequence ID" value="QGW28772.1"/>
    <property type="molecule type" value="Genomic_DNA"/>
</dbReference>
<feature type="domain" description="Glycosyl transferase family 1" evidence="1">
    <location>
        <begin position="182"/>
        <end position="353"/>
    </location>
</feature>
<evidence type="ECO:0000259" key="1">
    <source>
        <dbReference type="Pfam" id="PF00534"/>
    </source>
</evidence>
<evidence type="ECO:0000259" key="2">
    <source>
        <dbReference type="Pfam" id="PF13439"/>
    </source>
</evidence>
<evidence type="ECO:0000313" key="4">
    <source>
        <dbReference type="Proteomes" id="UP000426027"/>
    </source>
</evidence>
<dbReference type="InterPro" id="IPR001296">
    <property type="entry name" value="Glyco_trans_1"/>
</dbReference>
<dbReference type="AlphaFoldDB" id="A0A6I6GPB3"/>
<dbReference type="GO" id="GO:0016757">
    <property type="term" value="F:glycosyltransferase activity"/>
    <property type="evidence" value="ECO:0007669"/>
    <property type="project" value="InterPro"/>
</dbReference>
<dbReference type="SUPFAM" id="SSF53756">
    <property type="entry name" value="UDP-Glycosyltransferase/glycogen phosphorylase"/>
    <property type="match status" value="1"/>
</dbReference>
<dbReference type="Pfam" id="PF13439">
    <property type="entry name" value="Glyco_transf_4"/>
    <property type="match status" value="1"/>
</dbReference>
<sequence>MHICFIGEFPHQGQPVGGISMYIRNTANLLVENGHRVTVLSFSETVEGWEHQSPFALYRVHPKKWKFFNFWRIAREQHRVLKALHAIHPIDAVETPESGLCFLPKISGVRYVIRLHGGHMFFARALGQAMKSWPTWQEIQSFKKADAIVGVSAYVLAETKHYITGGKPMQVIFNGVNTQLFSPQQKVPTAYRDIVFVGWLVPKKGPAFLLKAFLQLANDFPDTRIHFYGRDTKTVSGASYWESLLQTVPADLLPRIFFHGNVPNEELPKIINYAFCCVYPSQMEAMPVAWLEVMACGQLLIAGDAGPAREIIQHGINGLLCQPTDAADIAAQLRRALEHPEDVQQMREQARQMVLQRFALATVLQQNLQFWKM</sequence>
<name>A0A6I6GPB3_9BACT</name>
<keyword evidence="4" id="KW-1185">Reference proteome</keyword>
<protein>
    <submittedName>
        <fullName evidence="3">Glycosyltransferase</fullName>
    </submittedName>
</protein>
<dbReference type="RefSeq" id="WP_157479125.1">
    <property type="nucleotide sequence ID" value="NZ_CP046566.1"/>
</dbReference>
<dbReference type="CDD" id="cd03801">
    <property type="entry name" value="GT4_PimA-like"/>
    <property type="match status" value="1"/>
</dbReference>
<organism evidence="3 4">
    <name type="scientific">Phnomibacter ginsenosidimutans</name>
    <dbReference type="NCBI Taxonomy" id="2676868"/>
    <lineage>
        <taxon>Bacteria</taxon>
        <taxon>Pseudomonadati</taxon>
        <taxon>Bacteroidota</taxon>
        <taxon>Chitinophagia</taxon>
        <taxon>Chitinophagales</taxon>
        <taxon>Chitinophagaceae</taxon>
        <taxon>Phnomibacter</taxon>
    </lineage>
</organism>
<feature type="domain" description="Glycosyltransferase subfamily 4-like N-terminal" evidence="2">
    <location>
        <begin position="16"/>
        <end position="179"/>
    </location>
</feature>
<dbReference type="PANTHER" id="PTHR12526">
    <property type="entry name" value="GLYCOSYLTRANSFERASE"/>
    <property type="match status" value="1"/>
</dbReference>
<dbReference type="Gene3D" id="3.40.50.2000">
    <property type="entry name" value="Glycogen Phosphorylase B"/>
    <property type="match status" value="2"/>
</dbReference>
<dbReference type="KEGG" id="fls:GLV81_12275"/>
<evidence type="ECO:0000313" key="3">
    <source>
        <dbReference type="EMBL" id="QGW28772.1"/>
    </source>
</evidence>
<reference evidence="3 4" key="1">
    <citation type="submission" date="2019-11" db="EMBL/GenBank/DDBJ databases">
        <authorList>
            <person name="Im W.T."/>
        </authorList>
    </citation>
    <scope>NUCLEOTIDE SEQUENCE [LARGE SCALE GENOMIC DNA]</scope>
    <source>
        <strain evidence="3 4">SB-02</strain>
    </source>
</reference>
<gene>
    <name evidence="3" type="ORF">GLV81_12275</name>
</gene>
<proteinExistence type="predicted"/>